<protein>
    <submittedName>
        <fullName evidence="1">Uncharacterized protein</fullName>
    </submittedName>
</protein>
<organism evidence="1 2">
    <name type="scientific">Microcystis aeruginosa PCC 9432</name>
    <dbReference type="NCBI Taxonomy" id="1160280"/>
    <lineage>
        <taxon>Bacteria</taxon>
        <taxon>Bacillati</taxon>
        <taxon>Cyanobacteriota</taxon>
        <taxon>Cyanophyceae</taxon>
        <taxon>Oscillatoriophycideae</taxon>
        <taxon>Chroococcales</taxon>
        <taxon>Microcystaceae</taxon>
        <taxon>Microcystis</taxon>
    </lineage>
</organism>
<proteinExistence type="predicted"/>
<dbReference type="EMBL" id="CAIH01000406">
    <property type="protein sequence ID" value="CCH95199.1"/>
    <property type="molecule type" value="Genomic_DNA"/>
</dbReference>
<evidence type="ECO:0000313" key="2">
    <source>
        <dbReference type="Proteomes" id="UP000005806"/>
    </source>
</evidence>
<dbReference type="AlphaFoldDB" id="A0A831EQ14"/>
<reference evidence="1 2" key="1">
    <citation type="submission" date="2012-04" db="EMBL/GenBank/DDBJ databases">
        <authorList>
            <person name="Genoscope - CEA"/>
        </authorList>
    </citation>
    <scope>NUCLEOTIDE SEQUENCE [LARGE SCALE GENOMIC DNA]</scope>
    <source>
        <strain evidence="1 2">9432</strain>
    </source>
</reference>
<name>A0A831EQ14_MICAE</name>
<evidence type="ECO:0000313" key="1">
    <source>
        <dbReference type="EMBL" id="CCH95199.1"/>
    </source>
</evidence>
<accession>A0A831EQ14</accession>
<sequence length="78" mass="8977">MQIHRSISLSLIFCVQIAHRFRCYSDDSALDARFDQLNSYVHIIQANLGDVHKKSALIFVNLVKIIGNWFVSLRSETL</sequence>
<comment type="caution">
    <text evidence="1">The sequence shown here is derived from an EMBL/GenBank/DDBJ whole genome shotgun (WGS) entry which is preliminary data.</text>
</comment>
<dbReference type="Proteomes" id="UP000005806">
    <property type="component" value="Unassembled WGS sequence"/>
</dbReference>
<gene>
    <name evidence="1" type="ORF">MICCA_70020</name>
</gene>